<feature type="coiled-coil region" evidence="1">
    <location>
        <begin position="110"/>
        <end position="151"/>
    </location>
</feature>
<organism evidence="2 3">
    <name type="scientific">Thalassotalea loyana</name>
    <dbReference type="NCBI Taxonomy" id="280483"/>
    <lineage>
        <taxon>Bacteria</taxon>
        <taxon>Pseudomonadati</taxon>
        <taxon>Pseudomonadota</taxon>
        <taxon>Gammaproteobacteria</taxon>
        <taxon>Alteromonadales</taxon>
        <taxon>Colwelliaceae</taxon>
        <taxon>Thalassotalea</taxon>
    </lineage>
</organism>
<keyword evidence="3" id="KW-1185">Reference proteome</keyword>
<gene>
    <name evidence="2" type="ORF">tloyanaT_13470</name>
</gene>
<comment type="caution">
    <text evidence="2">The sequence shown here is derived from an EMBL/GenBank/DDBJ whole genome shotgun (WGS) entry which is preliminary data.</text>
</comment>
<dbReference type="RefSeq" id="WP_284296867.1">
    <property type="nucleotide sequence ID" value="NZ_BSSV01000002.1"/>
</dbReference>
<proteinExistence type="predicted"/>
<evidence type="ECO:0000256" key="1">
    <source>
        <dbReference type="SAM" id="Coils"/>
    </source>
</evidence>
<dbReference type="EMBL" id="BSSV01000002">
    <property type="protein sequence ID" value="GLX85095.1"/>
    <property type="molecule type" value="Genomic_DNA"/>
</dbReference>
<evidence type="ECO:0000313" key="2">
    <source>
        <dbReference type="EMBL" id="GLX85095.1"/>
    </source>
</evidence>
<name>A0ABQ6HAE6_9GAMM</name>
<keyword evidence="1" id="KW-0175">Coiled coil</keyword>
<sequence>MHTINELIENLAAQYNSEVDDYNQVVDHAEQLERENTALKLELSRVKNDLAKAAASLVAAEQVAKEKLRLDLVVKSLNAKLVDALASTDKDLLSRFKEIGSTPKKIRDRIKQLQTNAEKQRKIAEAHKRDIAAYRHDQKKYKAEITDLNARIAQSSLFSPLIYGNGDQLVMWPSYRGETDKDARMALLYMTNQGRGSLIELDGDNEAALAPAPKRGLRPSDALLDDAGRILRRFKKQNWTVGKDDLAWFEQMSKQSFNEVAA</sequence>
<accession>A0ABQ6HAE6</accession>
<feature type="coiled-coil region" evidence="1">
    <location>
        <begin position="5"/>
        <end position="49"/>
    </location>
</feature>
<dbReference type="Proteomes" id="UP001157134">
    <property type="component" value="Unassembled WGS sequence"/>
</dbReference>
<reference evidence="2 3" key="1">
    <citation type="submission" date="2023-03" db="EMBL/GenBank/DDBJ databases">
        <title>Thalassotalea loyana LMG 22536T draft genome sequence.</title>
        <authorList>
            <person name="Sawabe T."/>
        </authorList>
    </citation>
    <scope>NUCLEOTIDE SEQUENCE [LARGE SCALE GENOMIC DNA]</scope>
    <source>
        <strain evidence="2 3">LMG 22536</strain>
    </source>
</reference>
<evidence type="ECO:0000313" key="3">
    <source>
        <dbReference type="Proteomes" id="UP001157134"/>
    </source>
</evidence>
<protein>
    <submittedName>
        <fullName evidence="2">Uncharacterized protein</fullName>
    </submittedName>
</protein>